<dbReference type="AlphaFoldDB" id="E9GPY9"/>
<reference evidence="2 3" key="1">
    <citation type="journal article" date="2011" name="Science">
        <title>The ecoresponsive genome of Daphnia pulex.</title>
        <authorList>
            <person name="Colbourne J.K."/>
            <person name="Pfrender M.E."/>
            <person name="Gilbert D."/>
            <person name="Thomas W.K."/>
            <person name="Tucker A."/>
            <person name="Oakley T.H."/>
            <person name="Tokishita S."/>
            <person name="Aerts A."/>
            <person name="Arnold G.J."/>
            <person name="Basu M.K."/>
            <person name="Bauer D.J."/>
            <person name="Caceres C.E."/>
            <person name="Carmel L."/>
            <person name="Casola C."/>
            <person name="Choi J.H."/>
            <person name="Detter J.C."/>
            <person name="Dong Q."/>
            <person name="Dusheyko S."/>
            <person name="Eads B.D."/>
            <person name="Frohlich T."/>
            <person name="Geiler-Samerotte K.A."/>
            <person name="Gerlach D."/>
            <person name="Hatcher P."/>
            <person name="Jogdeo S."/>
            <person name="Krijgsveld J."/>
            <person name="Kriventseva E.V."/>
            <person name="Kultz D."/>
            <person name="Laforsch C."/>
            <person name="Lindquist E."/>
            <person name="Lopez J."/>
            <person name="Manak J.R."/>
            <person name="Muller J."/>
            <person name="Pangilinan J."/>
            <person name="Patwardhan R.P."/>
            <person name="Pitluck S."/>
            <person name="Pritham E.J."/>
            <person name="Rechtsteiner A."/>
            <person name="Rho M."/>
            <person name="Rogozin I.B."/>
            <person name="Sakarya O."/>
            <person name="Salamov A."/>
            <person name="Schaack S."/>
            <person name="Shapiro H."/>
            <person name="Shiga Y."/>
            <person name="Skalitzky C."/>
            <person name="Smith Z."/>
            <person name="Souvorov A."/>
            <person name="Sung W."/>
            <person name="Tang Z."/>
            <person name="Tsuchiya D."/>
            <person name="Tu H."/>
            <person name="Vos H."/>
            <person name="Wang M."/>
            <person name="Wolf Y.I."/>
            <person name="Yamagata H."/>
            <person name="Yamada T."/>
            <person name="Ye Y."/>
            <person name="Shaw J.R."/>
            <person name="Andrews J."/>
            <person name="Crease T.J."/>
            <person name="Tang H."/>
            <person name="Lucas S.M."/>
            <person name="Robertson H.M."/>
            <person name="Bork P."/>
            <person name="Koonin E.V."/>
            <person name="Zdobnov E.M."/>
            <person name="Grigoriev I.V."/>
            <person name="Lynch M."/>
            <person name="Boore J.L."/>
        </authorList>
    </citation>
    <scope>NUCLEOTIDE SEQUENCE [LARGE SCALE GENOMIC DNA]</scope>
</reference>
<gene>
    <name evidence="2" type="ORF">DAPPUDRAFT_320480</name>
</gene>
<keyword evidence="3" id="KW-1185">Reference proteome</keyword>
<feature type="domain" description="Protein kinase" evidence="1">
    <location>
        <begin position="1"/>
        <end position="101"/>
    </location>
</feature>
<name>E9GPY9_DAPPU</name>
<accession>E9GPY9</accession>
<organism evidence="2 3">
    <name type="scientific">Daphnia pulex</name>
    <name type="common">Water flea</name>
    <dbReference type="NCBI Taxonomy" id="6669"/>
    <lineage>
        <taxon>Eukaryota</taxon>
        <taxon>Metazoa</taxon>
        <taxon>Ecdysozoa</taxon>
        <taxon>Arthropoda</taxon>
        <taxon>Crustacea</taxon>
        <taxon>Branchiopoda</taxon>
        <taxon>Diplostraca</taxon>
        <taxon>Cladocera</taxon>
        <taxon>Anomopoda</taxon>
        <taxon>Daphniidae</taxon>
        <taxon>Daphnia</taxon>
    </lineage>
</organism>
<dbReference type="STRING" id="6669.E9GPY9"/>
<dbReference type="Proteomes" id="UP000000305">
    <property type="component" value="Unassembled WGS sequence"/>
</dbReference>
<dbReference type="GO" id="GO:0004672">
    <property type="term" value="F:protein kinase activity"/>
    <property type="evidence" value="ECO:0007669"/>
    <property type="project" value="InterPro"/>
</dbReference>
<dbReference type="PANTHER" id="PTHR24347">
    <property type="entry name" value="SERINE/THREONINE-PROTEIN KINASE"/>
    <property type="match status" value="1"/>
</dbReference>
<dbReference type="PhylomeDB" id="E9GPY9"/>
<sequence>MTLRFIGEGRVGQRNVIARIPLHLVNAVDVWSPGVIFFYMLSGYHPFSDALSTSENSIAIFYWKKNWDSISAEGFALVQKILKVAPLQRATIEDILEDPWMQDTTVVNKMKLIVFADSNAIDNQPYSLHINENESVEESVPKRQRLSSC</sequence>
<dbReference type="KEGG" id="dpx:DAPPUDRAFT_320480"/>
<dbReference type="Pfam" id="PF00069">
    <property type="entry name" value="Pkinase"/>
    <property type="match status" value="1"/>
</dbReference>
<dbReference type="InterPro" id="IPR011009">
    <property type="entry name" value="Kinase-like_dom_sf"/>
</dbReference>
<dbReference type="EMBL" id="GL732557">
    <property type="protein sequence ID" value="EFX78472.1"/>
    <property type="molecule type" value="Genomic_DNA"/>
</dbReference>
<evidence type="ECO:0000313" key="3">
    <source>
        <dbReference type="Proteomes" id="UP000000305"/>
    </source>
</evidence>
<evidence type="ECO:0000259" key="1">
    <source>
        <dbReference type="PROSITE" id="PS50011"/>
    </source>
</evidence>
<dbReference type="InterPro" id="IPR000719">
    <property type="entry name" value="Prot_kinase_dom"/>
</dbReference>
<dbReference type="SUPFAM" id="SSF56112">
    <property type="entry name" value="Protein kinase-like (PK-like)"/>
    <property type="match status" value="1"/>
</dbReference>
<proteinExistence type="predicted"/>
<dbReference type="eggNOG" id="KOG0615">
    <property type="taxonomic scope" value="Eukaryota"/>
</dbReference>
<dbReference type="Gene3D" id="1.10.510.10">
    <property type="entry name" value="Transferase(Phosphotransferase) domain 1"/>
    <property type="match status" value="1"/>
</dbReference>
<dbReference type="InParanoid" id="E9GPY9"/>
<dbReference type="PROSITE" id="PS50011">
    <property type="entry name" value="PROTEIN_KINASE_DOM"/>
    <property type="match status" value="1"/>
</dbReference>
<dbReference type="OrthoDB" id="68483at2759"/>
<evidence type="ECO:0000313" key="2">
    <source>
        <dbReference type="EMBL" id="EFX78472.1"/>
    </source>
</evidence>
<protein>
    <recommendedName>
        <fullName evidence="1">Protein kinase domain-containing protein</fullName>
    </recommendedName>
</protein>
<dbReference type="GO" id="GO:0005524">
    <property type="term" value="F:ATP binding"/>
    <property type="evidence" value="ECO:0007669"/>
    <property type="project" value="InterPro"/>
</dbReference>
<dbReference type="HOGENOM" id="CLU_1751530_0_0_1"/>